<keyword evidence="3" id="KW-1185">Reference proteome</keyword>
<accession>A0A1D9P905</accession>
<dbReference type="Proteomes" id="UP000178198">
    <property type="component" value="Chromosome"/>
</dbReference>
<dbReference type="AlphaFoldDB" id="A0A1D9P905"/>
<protein>
    <submittedName>
        <fullName evidence="2">Uncharacterized protein</fullName>
    </submittedName>
</protein>
<dbReference type="OrthoDB" id="1428860at2"/>
<reference evidence="2 3" key="1">
    <citation type="submission" date="2016-10" db="EMBL/GenBank/DDBJ databases">
        <title>Complete Genome Sequence of Flavobacterium sp. PK15.</title>
        <authorList>
            <person name="Ekwe A."/>
            <person name="Kim S.B."/>
        </authorList>
    </citation>
    <scope>NUCLEOTIDE SEQUENCE [LARGE SCALE GENOMIC DNA]</scope>
    <source>
        <strain evidence="2 3">PK15</strain>
    </source>
</reference>
<dbReference type="RefSeq" id="WP_071184303.1">
    <property type="nucleotide sequence ID" value="NZ_CP017774.1"/>
</dbReference>
<evidence type="ECO:0000313" key="2">
    <source>
        <dbReference type="EMBL" id="AOZ99058.1"/>
    </source>
</evidence>
<gene>
    <name evidence="2" type="ORF">BIW12_06195</name>
</gene>
<keyword evidence="1" id="KW-0732">Signal</keyword>
<feature type="signal peptide" evidence="1">
    <location>
        <begin position="1"/>
        <end position="18"/>
    </location>
</feature>
<evidence type="ECO:0000256" key="1">
    <source>
        <dbReference type="SAM" id="SignalP"/>
    </source>
</evidence>
<organism evidence="2 3">
    <name type="scientific">Flavobacterium commune</name>
    <dbReference type="NCBI Taxonomy" id="1306519"/>
    <lineage>
        <taxon>Bacteria</taxon>
        <taxon>Pseudomonadati</taxon>
        <taxon>Bacteroidota</taxon>
        <taxon>Flavobacteriia</taxon>
        <taxon>Flavobacteriales</taxon>
        <taxon>Flavobacteriaceae</taxon>
        <taxon>Flavobacterium</taxon>
    </lineage>
</organism>
<sequence>MKKLFPILLLLGSINLFSQNLVEDFEIQIQNRGLKSNFNKIIVLDSRLDTTNVGVIQKGAFNRKAFLKAKVPLNHQIENVFKALIQSDAKEGELVLNLRDYKFTEITEAFSETGYCYLRADLFVKKESGYEKIDFIDRVFEVNAMDVTKKNIRNGSEKLIQFIEGNLMSFKIGEAYTFDEIKNISNIEKRKTPVYNTNIYVDGIYKDFESFKNQIPSSREYKVTRNKKNVITKLEGVSDGVAFKVDTDFIYCLIDQGKIYLIQKNLFVPVEFKDDDFYFKGRAKVTAKTGDVVLASAFFGIIGGALASNATSEFLMKIDHQNGATVQVTELK</sequence>
<dbReference type="KEGG" id="fcm:BIW12_06195"/>
<dbReference type="STRING" id="1306519.BIW12_06195"/>
<name>A0A1D9P905_9FLAO</name>
<evidence type="ECO:0000313" key="3">
    <source>
        <dbReference type="Proteomes" id="UP000178198"/>
    </source>
</evidence>
<dbReference type="EMBL" id="CP017774">
    <property type="protein sequence ID" value="AOZ99058.1"/>
    <property type="molecule type" value="Genomic_DNA"/>
</dbReference>
<feature type="chain" id="PRO_5009444398" evidence="1">
    <location>
        <begin position="19"/>
        <end position="332"/>
    </location>
</feature>
<proteinExistence type="predicted"/>